<evidence type="ECO:0000256" key="1">
    <source>
        <dbReference type="SAM" id="Phobius"/>
    </source>
</evidence>
<dbReference type="AlphaFoldDB" id="A0A0J8U475"/>
<keyword evidence="1" id="KW-1133">Transmembrane helix</keyword>
<evidence type="ECO:0008006" key="4">
    <source>
        <dbReference type="Google" id="ProtNLM"/>
    </source>
</evidence>
<sequence>MLMARTIERALSVDRRERGSRADIRDAGTLAGVFALPFALGLLTGAYLVWAISEVWYAGLYWFSLGTRGEPADSVALVVVTGLVAACWLLTLWAV</sequence>
<feature type="transmembrane region" description="Helical" evidence="1">
    <location>
        <begin position="72"/>
        <end position="94"/>
    </location>
</feature>
<evidence type="ECO:0000313" key="3">
    <source>
        <dbReference type="Proteomes" id="UP000037594"/>
    </source>
</evidence>
<feature type="transmembrane region" description="Helical" evidence="1">
    <location>
        <begin position="27"/>
        <end position="52"/>
    </location>
</feature>
<evidence type="ECO:0000313" key="2">
    <source>
        <dbReference type="EMBL" id="KMV15897.1"/>
    </source>
</evidence>
<proteinExistence type="predicted"/>
<dbReference type="PATRIC" id="fig|451644.5.peg.4658"/>
<accession>A0A0J8U475</accession>
<dbReference type="Proteomes" id="UP000037594">
    <property type="component" value="Unassembled WGS sequence"/>
</dbReference>
<organism evidence="2 3">
    <name type="scientific">Mycolicibacterium conceptionense</name>
    <dbReference type="NCBI Taxonomy" id="451644"/>
    <lineage>
        <taxon>Bacteria</taxon>
        <taxon>Bacillati</taxon>
        <taxon>Actinomycetota</taxon>
        <taxon>Actinomycetes</taxon>
        <taxon>Mycobacteriales</taxon>
        <taxon>Mycobacteriaceae</taxon>
        <taxon>Mycolicibacterium</taxon>
    </lineage>
</organism>
<comment type="caution">
    <text evidence="2">The sequence shown here is derived from an EMBL/GenBank/DDBJ whole genome shotgun (WGS) entry which is preliminary data.</text>
</comment>
<gene>
    <name evidence="2" type="ORF">ACT17_22570</name>
</gene>
<name>A0A0J8U475_9MYCO</name>
<keyword evidence="1" id="KW-0472">Membrane</keyword>
<reference evidence="2 3" key="1">
    <citation type="submission" date="2015-06" db="EMBL/GenBank/DDBJ databases">
        <title>Genome sequence of Mycobacterium conceptionense strain MLE.</title>
        <authorList>
            <person name="Greninger A.L."/>
            <person name="Cunningham G."/>
            <person name="Chiu C.Y."/>
            <person name="Miller S."/>
        </authorList>
    </citation>
    <scope>NUCLEOTIDE SEQUENCE [LARGE SCALE GENOMIC DNA]</scope>
    <source>
        <strain evidence="2 3">MLE</strain>
    </source>
</reference>
<keyword evidence="1" id="KW-0812">Transmembrane</keyword>
<protein>
    <recommendedName>
        <fullName evidence="4">Transmembrane protein</fullName>
    </recommendedName>
</protein>
<dbReference type="EMBL" id="LFOD01000025">
    <property type="protein sequence ID" value="KMV15897.1"/>
    <property type="molecule type" value="Genomic_DNA"/>
</dbReference>